<reference evidence="6 7" key="1">
    <citation type="submission" date="2024-01" db="EMBL/GenBank/DDBJ databases">
        <title>The diversity of rhizobia nodulating Mimosa spp. in eleven states of Brazil covering several biomes is determined by host plant, location, and edaphic factors.</title>
        <authorList>
            <person name="Rouws L."/>
            <person name="Barauna A."/>
            <person name="Beukes C."/>
            <person name="De Faria S.M."/>
            <person name="Gross E."/>
            <person name="Dos Reis Junior F.B."/>
            <person name="Simon M."/>
            <person name="Maluk M."/>
            <person name="Odee D.W."/>
            <person name="Kenicer G."/>
            <person name="Young J.P.W."/>
            <person name="Reis V.M."/>
            <person name="Zilli J."/>
            <person name="James E.K."/>
        </authorList>
    </citation>
    <scope>NUCLEOTIDE SEQUENCE [LARGE SCALE GENOMIC DNA]</scope>
    <source>
        <strain evidence="6 7">JPY167</strain>
    </source>
</reference>
<name>A0ABU9RM90_9BURK</name>
<dbReference type="Proteomes" id="UP001489897">
    <property type="component" value="Unassembled WGS sequence"/>
</dbReference>
<keyword evidence="2 4" id="KW-0238">DNA-binding</keyword>
<keyword evidence="1" id="KW-0805">Transcription regulation</keyword>
<dbReference type="PANTHER" id="PTHR30055">
    <property type="entry name" value="HTH-TYPE TRANSCRIPTIONAL REGULATOR RUTR"/>
    <property type="match status" value="1"/>
</dbReference>
<dbReference type="InterPro" id="IPR036271">
    <property type="entry name" value="Tet_transcr_reg_TetR-rel_C_sf"/>
</dbReference>
<dbReference type="InterPro" id="IPR001647">
    <property type="entry name" value="HTH_TetR"/>
</dbReference>
<proteinExistence type="predicted"/>
<evidence type="ECO:0000259" key="5">
    <source>
        <dbReference type="PROSITE" id="PS50977"/>
    </source>
</evidence>
<dbReference type="SUPFAM" id="SSF46689">
    <property type="entry name" value="Homeodomain-like"/>
    <property type="match status" value="1"/>
</dbReference>
<dbReference type="PANTHER" id="PTHR30055:SF220">
    <property type="entry name" value="TETR-FAMILY REGULATORY PROTEIN"/>
    <property type="match status" value="1"/>
</dbReference>
<organism evidence="6 7">
    <name type="scientific">Paraburkholderia ferrariae</name>
    <dbReference type="NCBI Taxonomy" id="386056"/>
    <lineage>
        <taxon>Bacteria</taxon>
        <taxon>Pseudomonadati</taxon>
        <taxon>Pseudomonadota</taxon>
        <taxon>Betaproteobacteria</taxon>
        <taxon>Burkholderiales</taxon>
        <taxon>Burkholderiaceae</taxon>
        <taxon>Paraburkholderia</taxon>
    </lineage>
</organism>
<protein>
    <submittedName>
        <fullName evidence="6">TetR/AcrR family transcriptional regulator</fullName>
    </submittedName>
</protein>
<dbReference type="InterPro" id="IPR050109">
    <property type="entry name" value="HTH-type_TetR-like_transc_reg"/>
</dbReference>
<evidence type="ECO:0000313" key="7">
    <source>
        <dbReference type="Proteomes" id="UP001489897"/>
    </source>
</evidence>
<evidence type="ECO:0000313" key="6">
    <source>
        <dbReference type="EMBL" id="MEM5421195.1"/>
    </source>
</evidence>
<dbReference type="EMBL" id="JAYMRV010000002">
    <property type="protein sequence ID" value="MEM5421195.1"/>
    <property type="molecule type" value="Genomic_DNA"/>
</dbReference>
<dbReference type="PRINTS" id="PR00455">
    <property type="entry name" value="HTHTETR"/>
</dbReference>
<dbReference type="Pfam" id="PF13305">
    <property type="entry name" value="TetR_C_33"/>
    <property type="match status" value="1"/>
</dbReference>
<gene>
    <name evidence="6" type="ORF">VSR73_08990</name>
</gene>
<dbReference type="InterPro" id="IPR025996">
    <property type="entry name" value="MT1864/Rv1816-like_C"/>
</dbReference>
<evidence type="ECO:0000256" key="4">
    <source>
        <dbReference type="PROSITE-ProRule" id="PRU00335"/>
    </source>
</evidence>
<comment type="caution">
    <text evidence="6">The sequence shown here is derived from an EMBL/GenBank/DDBJ whole genome shotgun (WGS) entry which is preliminary data.</text>
</comment>
<keyword evidence="7" id="KW-1185">Reference proteome</keyword>
<evidence type="ECO:0000256" key="1">
    <source>
        <dbReference type="ARBA" id="ARBA00023015"/>
    </source>
</evidence>
<accession>A0ABU9RM90</accession>
<dbReference type="SUPFAM" id="SSF48498">
    <property type="entry name" value="Tetracyclin repressor-like, C-terminal domain"/>
    <property type="match status" value="1"/>
</dbReference>
<dbReference type="Pfam" id="PF00440">
    <property type="entry name" value="TetR_N"/>
    <property type="match status" value="1"/>
</dbReference>
<evidence type="ECO:0000256" key="3">
    <source>
        <dbReference type="ARBA" id="ARBA00023163"/>
    </source>
</evidence>
<feature type="DNA-binding region" description="H-T-H motif" evidence="4">
    <location>
        <begin position="74"/>
        <end position="93"/>
    </location>
</feature>
<dbReference type="InterPro" id="IPR009057">
    <property type="entry name" value="Homeodomain-like_sf"/>
</dbReference>
<feature type="domain" description="HTH tetR-type" evidence="5">
    <location>
        <begin position="51"/>
        <end position="111"/>
    </location>
</feature>
<evidence type="ECO:0000256" key="2">
    <source>
        <dbReference type="ARBA" id="ARBA00023125"/>
    </source>
</evidence>
<keyword evidence="3" id="KW-0804">Transcription</keyword>
<dbReference type="PROSITE" id="PS50977">
    <property type="entry name" value="HTH_TETR_2"/>
    <property type="match status" value="1"/>
</dbReference>
<dbReference type="Gene3D" id="1.10.357.10">
    <property type="entry name" value="Tetracycline Repressor, domain 2"/>
    <property type="match status" value="1"/>
</dbReference>
<sequence length="251" mass="27745">MDTLHLARLSKCRHCQLDDSGWYEQNVSPVNIGPPYMPSDTSTGTKPYHHGDLRRAIVETALNMLQEQKGWQFTLREVARRAGVSHAAPYRHFPDKTALLHELALIGFDRLREELLAALSPALDAPAHLLALAHAHLGFGARNAELYRLMFNTDAGEPSDIHLDPRTQAPFQLVIDVLERGQREGTIRPRSALGQATACWAHLHGLTMLAIDGRLVPAKVGDHAIDDALTTLLDGLLTSDSRSANRNVKRP</sequence>